<proteinExistence type="predicted"/>
<dbReference type="Proteomes" id="UP000245469">
    <property type="component" value="Unassembled WGS sequence"/>
</dbReference>
<dbReference type="InterPro" id="IPR027417">
    <property type="entry name" value="P-loop_NTPase"/>
</dbReference>
<dbReference type="AlphaFoldDB" id="A0A315ZR57"/>
<sequence>MITSVAGAPASRGKAAILCAVLGREEELAALVRTVSSCRLVTLTGPAGIGKTHLACTASSRGLLGGPGPVLVVGQDTAGQGVDDQDIVGRTAEALADRVPGRWDVVLLDGADTEPTSAREAASLVLRHDTALRVLVTSRVPLGLPGEQLLPVGPLAVPGREASLVEALTSPAARLVLERLEAREPALAVHLREAAQDGQPGRDDLEALLELVRLLDGSPLALELAAGWLRSLTPQEALDRWQRGLPLPAPRKGPALARHRSIEAALAGSLAALSHPARRVLGLMAVTARPLDFAAVEALVAGDDDDELDDDELLDALDELVDGSLVHAEAHGTITRYRVPGPHQFVARAFTDGDEETARSRLEVHLATRSLNQLRRVDRVERVPMRNAPPPGGNVAGRDAPECLGPGAGVVARLARTSDGWLVTWRGQSVELPPSKGMDDLVVLLGAPGVPVSAAALRDGRPEMPVGTADAGTTNALTARHDALRARSVELRAALDAADRRGDVEESRAAAEELLQLGQHLAAGRWDSSTITDSDDAAALERARSAVGWRVRQVLRLLRDRHPELEEHLRACLRLGTVCCYAPSPPVVWEVAR</sequence>
<protein>
    <submittedName>
        <fullName evidence="1">Putative ATPase</fullName>
    </submittedName>
</protein>
<dbReference type="PANTHER" id="PTHR47691:SF3">
    <property type="entry name" value="HTH-TYPE TRANSCRIPTIONAL REGULATOR RV0890C-RELATED"/>
    <property type="match status" value="1"/>
</dbReference>
<gene>
    <name evidence="1" type="ORF">BXY45_13624</name>
</gene>
<dbReference type="PANTHER" id="PTHR47691">
    <property type="entry name" value="REGULATOR-RELATED"/>
    <property type="match status" value="1"/>
</dbReference>
<dbReference type="SUPFAM" id="SSF52540">
    <property type="entry name" value="P-loop containing nucleoside triphosphate hydrolases"/>
    <property type="match status" value="1"/>
</dbReference>
<dbReference type="EMBL" id="QGDQ01000036">
    <property type="protein sequence ID" value="PWJ47593.1"/>
    <property type="molecule type" value="Genomic_DNA"/>
</dbReference>
<keyword evidence="2" id="KW-1185">Reference proteome</keyword>
<name>A0A315ZR57_9ACTN</name>
<evidence type="ECO:0000313" key="1">
    <source>
        <dbReference type="EMBL" id="PWJ47593.1"/>
    </source>
</evidence>
<accession>A0A315ZR57</accession>
<organism evidence="1 2">
    <name type="scientific">Quadrisphaera granulorum</name>
    <dbReference type="NCBI Taxonomy" id="317664"/>
    <lineage>
        <taxon>Bacteria</taxon>
        <taxon>Bacillati</taxon>
        <taxon>Actinomycetota</taxon>
        <taxon>Actinomycetes</taxon>
        <taxon>Kineosporiales</taxon>
        <taxon>Kineosporiaceae</taxon>
        <taxon>Quadrisphaera</taxon>
    </lineage>
</organism>
<reference evidence="1 2" key="1">
    <citation type="submission" date="2018-03" db="EMBL/GenBank/DDBJ databases">
        <title>Genomic Encyclopedia of Archaeal and Bacterial Type Strains, Phase II (KMG-II): from individual species to whole genera.</title>
        <authorList>
            <person name="Goeker M."/>
        </authorList>
    </citation>
    <scope>NUCLEOTIDE SEQUENCE [LARGE SCALE GENOMIC DNA]</scope>
    <source>
        <strain evidence="1 2">DSM 44889</strain>
    </source>
</reference>
<evidence type="ECO:0000313" key="2">
    <source>
        <dbReference type="Proteomes" id="UP000245469"/>
    </source>
</evidence>
<comment type="caution">
    <text evidence="1">The sequence shown here is derived from an EMBL/GenBank/DDBJ whole genome shotgun (WGS) entry which is preliminary data.</text>
</comment>